<dbReference type="RefSeq" id="WP_380230849.1">
    <property type="nucleotide sequence ID" value="NZ_JBHSVH010000002.1"/>
</dbReference>
<feature type="transmembrane region" description="Helical" evidence="1">
    <location>
        <begin position="111"/>
        <end position="133"/>
    </location>
</feature>
<protein>
    <submittedName>
        <fullName evidence="2">DUF2809 domain-containing protein</fullName>
    </submittedName>
</protein>
<feature type="transmembrane region" description="Helical" evidence="1">
    <location>
        <begin position="72"/>
        <end position="91"/>
    </location>
</feature>
<reference evidence="3" key="1">
    <citation type="journal article" date="2019" name="Int. J. Syst. Evol. Microbiol.">
        <title>The Global Catalogue of Microorganisms (GCM) 10K type strain sequencing project: providing services to taxonomists for standard genome sequencing and annotation.</title>
        <authorList>
            <consortium name="The Broad Institute Genomics Platform"/>
            <consortium name="The Broad Institute Genome Sequencing Center for Infectious Disease"/>
            <person name="Wu L."/>
            <person name="Ma J."/>
        </authorList>
    </citation>
    <scope>NUCLEOTIDE SEQUENCE [LARGE SCALE GENOMIC DNA]</scope>
    <source>
        <strain evidence="3">CGMCC 1.12859</strain>
    </source>
</reference>
<accession>A0ABW2FR12</accession>
<keyword evidence="3" id="KW-1185">Reference proteome</keyword>
<sequence>MGDLRWGGSSGRIRVAAVAAAGLTVAAGLAVRSGPGGWFAKGAGDALYTVLVYALVVLVAPTLRPRVAAGRALAVSWAVELLQLTGVPAALSARSTLARLVLGTTFNLPDLALYVVGAALALTVHTVALRTVALRTAARRHGSPDAAGRAA</sequence>
<dbReference type="Proteomes" id="UP001596435">
    <property type="component" value="Unassembled WGS sequence"/>
</dbReference>
<proteinExistence type="predicted"/>
<feature type="transmembrane region" description="Helical" evidence="1">
    <location>
        <begin position="46"/>
        <end position="63"/>
    </location>
</feature>
<evidence type="ECO:0000256" key="1">
    <source>
        <dbReference type="SAM" id="Phobius"/>
    </source>
</evidence>
<comment type="caution">
    <text evidence="2">The sequence shown here is derived from an EMBL/GenBank/DDBJ whole genome shotgun (WGS) entry which is preliminary data.</text>
</comment>
<dbReference type="Pfam" id="PF10990">
    <property type="entry name" value="DUF2809"/>
    <property type="match status" value="1"/>
</dbReference>
<keyword evidence="1" id="KW-0472">Membrane</keyword>
<name>A0ABW2FR12_9ACTN</name>
<dbReference type="EMBL" id="JBHTAJ010000013">
    <property type="protein sequence ID" value="MFC7179739.1"/>
    <property type="molecule type" value="Genomic_DNA"/>
</dbReference>
<gene>
    <name evidence="2" type="ORF">ACFQMG_09200</name>
</gene>
<dbReference type="InterPro" id="IPR021257">
    <property type="entry name" value="DUF2809"/>
</dbReference>
<evidence type="ECO:0000313" key="3">
    <source>
        <dbReference type="Proteomes" id="UP001596435"/>
    </source>
</evidence>
<keyword evidence="1" id="KW-1133">Transmembrane helix</keyword>
<keyword evidence="1" id="KW-0812">Transmembrane</keyword>
<organism evidence="2 3">
    <name type="scientific">Kitasatospora paranensis</name>
    <dbReference type="NCBI Taxonomy" id="258053"/>
    <lineage>
        <taxon>Bacteria</taxon>
        <taxon>Bacillati</taxon>
        <taxon>Actinomycetota</taxon>
        <taxon>Actinomycetes</taxon>
        <taxon>Kitasatosporales</taxon>
        <taxon>Streptomycetaceae</taxon>
        <taxon>Kitasatospora</taxon>
    </lineage>
</organism>
<evidence type="ECO:0000313" key="2">
    <source>
        <dbReference type="EMBL" id="MFC7179739.1"/>
    </source>
</evidence>